<dbReference type="InterPro" id="IPR012910">
    <property type="entry name" value="Plug_dom"/>
</dbReference>
<keyword evidence="11 14" id="KW-0472">Membrane</keyword>
<evidence type="ECO:0000256" key="8">
    <source>
        <dbReference type="ARBA" id="ARBA00023004"/>
    </source>
</evidence>
<feature type="signal peptide" evidence="17">
    <location>
        <begin position="1"/>
        <end position="29"/>
    </location>
</feature>
<proteinExistence type="inferred from homology"/>
<sequence length="731" mass="81302">MKNIKYMRVPFCGSLLMLTMNTTAQTATAEINNIKNQQDIIVVHAKSQSDFQSGGDSLVPAHLNGHIAHGGRLGMLGEQNAMDVPFNVIGYTAKMVSDQQAKTVAEVVNNDAGVQSIQGFGNFAETYRIRGFKLDGDDMTLGGLPGILPRQMVDTAMIERVEIFKGANALVNGAASSGVGGIINLEPKRAEDIPITRLGLDYTSISQVGGTLDVGRRFGEDNQFGARLNLVHREGETAIKNDKRRTTLARLALDYHSNRVRSSLDFGYQKKTFHGGTMGVNISEVNFIPLVPNNRHNYSQKWGYSNIENQFGLARVEYDLADNWIMYAGAGGQHSQEIGTYSSPKVINRKGDATVSRLDTKLFIDSFSAMVGVRGQLATAFITHRLNMGYSAQNKRNRMAWRMSTNNPITNIYHTRYVAMPDNTIFGGNYSDPLTTGRAFTQGWLLSDTLSAFDDKLQLLIAARHQKVEVRNYNNETGAEERDARYSKGHWMPTYGIVYKPWQQVALYANHTEALQPGSIASKNASNYGQSTGIAYSQQNEIGMKMDFDRIGGILALFEIKKPSALLDSVTKRYSLTGQQRNRGMELNIFGEPVLGLRLNTSATWLNPVLTKTQDRVNDGNDAIGVPRFYMVIGAEYDIESIDGLTAIMRINHSGSQYVNIENSKKLASYTTLDLAMRYNMQVNHNQNEIVWRVGIDNLTNEKYWSGVEDYGTYIFQGTPRTLKVSVSYDF</sequence>
<organism evidence="20 21">
    <name type="scientific">Arsenophonus nasoniae</name>
    <name type="common">son-killer infecting Nasonia vitripennis</name>
    <dbReference type="NCBI Taxonomy" id="638"/>
    <lineage>
        <taxon>Bacteria</taxon>
        <taxon>Pseudomonadati</taxon>
        <taxon>Pseudomonadota</taxon>
        <taxon>Gammaproteobacteria</taxon>
        <taxon>Enterobacterales</taxon>
        <taxon>Morganellaceae</taxon>
        <taxon>Arsenophonus</taxon>
    </lineage>
</organism>
<keyword evidence="8" id="KW-0408">Iron</keyword>
<dbReference type="InterPro" id="IPR000531">
    <property type="entry name" value="Beta-barrel_TonB"/>
</dbReference>
<dbReference type="SUPFAM" id="SSF56935">
    <property type="entry name" value="Porins"/>
    <property type="match status" value="1"/>
</dbReference>
<keyword evidence="6 14" id="KW-0812">Transmembrane</keyword>
<evidence type="ECO:0000256" key="4">
    <source>
        <dbReference type="ARBA" id="ARBA00022452"/>
    </source>
</evidence>
<keyword evidence="13 14" id="KW-0998">Cell outer membrane</keyword>
<evidence type="ECO:0000256" key="5">
    <source>
        <dbReference type="ARBA" id="ARBA00022496"/>
    </source>
</evidence>
<dbReference type="InterPro" id="IPR010917">
    <property type="entry name" value="TonB_rcpt_CS"/>
</dbReference>
<keyword evidence="5" id="KW-0410">Iron transport</keyword>
<dbReference type="CDD" id="cd01347">
    <property type="entry name" value="ligand_gated_channel"/>
    <property type="match status" value="1"/>
</dbReference>
<feature type="chain" id="PRO_5041646470" evidence="17">
    <location>
        <begin position="30"/>
        <end position="731"/>
    </location>
</feature>
<dbReference type="Pfam" id="PF07715">
    <property type="entry name" value="Plug"/>
    <property type="match status" value="1"/>
</dbReference>
<evidence type="ECO:0000256" key="10">
    <source>
        <dbReference type="ARBA" id="ARBA00023077"/>
    </source>
</evidence>
<keyword evidence="10 16" id="KW-0798">TonB box</keyword>
<dbReference type="Gene3D" id="2.40.170.20">
    <property type="entry name" value="TonB-dependent receptor, beta-barrel domain"/>
    <property type="match status" value="1"/>
</dbReference>
<dbReference type="EMBL" id="CP123498">
    <property type="protein sequence ID" value="WGL94521.1"/>
    <property type="molecule type" value="Genomic_DNA"/>
</dbReference>
<keyword evidence="9" id="KW-0406">Ion transport</keyword>
<dbReference type="PROSITE" id="PS01156">
    <property type="entry name" value="TONB_DEPENDENT_REC_2"/>
    <property type="match status" value="1"/>
</dbReference>
<dbReference type="InterPro" id="IPR010105">
    <property type="entry name" value="TonB_sidphr_rcpt"/>
</dbReference>
<accession>A0AA95G951</accession>
<dbReference type="RefSeq" id="WP_280628787.1">
    <property type="nucleotide sequence ID" value="NZ_CP123498.1"/>
</dbReference>
<protein>
    <submittedName>
        <fullName evidence="20">TonB-dependent siderophore receptor</fullName>
    </submittedName>
</protein>
<evidence type="ECO:0000256" key="13">
    <source>
        <dbReference type="ARBA" id="ARBA00023237"/>
    </source>
</evidence>
<gene>
    <name evidence="20" type="ORF">QE207_12465</name>
</gene>
<evidence type="ECO:0000313" key="20">
    <source>
        <dbReference type="EMBL" id="WGL94521.1"/>
    </source>
</evidence>
<evidence type="ECO:0000256" key="12">
    <source>
        <dbReference type="ARBA" id="ARBA00023170"/>
    </source>
</evidence>
<keyword evidence="3 14" id="KW-0813">Transport</keyword>
<dbReference type="GO" id="GO:0038023">
    <property type="term" value="F:signaling receptor activity"/>
    <property type="evidence" value="ECO:0007669"/>
    <property type="project" value="InterPro"/>
</dbReference>
<dbReference type="PANTHER" id="PTHR32552:SF82">
    <property type="entry name" value="FCUA PROTEIN"/>
    <property type="match status" value="1"/>
</dbReference>
<dbReference type="Proteomes" id="UP001177597">
    <property type="component" value="Chromosome"/>
</dbReference>
<evidence type="ECO:0000256" key="1">
    <source>
        <dbReference type="ARBA" id="ARBA00004571"/>
    </source>
</evidence>
<name>A0AA95G951_9GAMM</name>
<feature type="domain" description="TonB-dependent receptor-like beta-barrel" evidence="18">
    <location>
        <begin position="252"/>
        <end position="699"/>
    </location>
</feature>
<evidence type="ECO:0000256" key="3">
    <source>
        <dbReference type="ARBA" id="ARBA00022448"/>
    </source>
</evidence>
<dbReference type="InterPro" id="IPR037066">
    <property type="entry name" value="Plug_dom_sf"/>
</dbReference>
<dbReference type="GO" id="GO:0015891">
    <property type="term" value="P:siderophore transport"/>
    <property type="evidence" value="ECO:0007669"/>
    <property type="project" value="InterPro"/>
</dbReference>
<dbReference type="NCBIfam" id="TIGR01783">
    <property type="entry name" value="TonB-siderophor"/>
    <property type="match status" value="1"/>
</dbReference>
<evidence type="ECO:0000256" key="17">
    <source>
        <dbReference type="SAM" id="SignalP"/>
    </source>
</evidence>
<dbReference type="GO" id="GO:0015344">
    <property type="term" value="F:siderophore uptake transmembrane transporter activity"/>
    <property type="evidence" value="ECO:0007669"/>
    <property type="project" value="TreeGrafter"/>
</dbReference>
<keyword evidence="4 14" id="KW-1134">Transmembrane beta strand</keyword>
<dbReference type="Pfam" id="PF00593">
    <property type="entry name" value="TonB_dep_Rec_b-barrel"/>
    <property type="match status" value="1"/>
</dbReference>
<evidence type="ECO:0000256" key="15">
    <source>
        <dbReference type="PROSITE-ProRule" id="PRU10144"/>
    </source>
</evidence>
<dbReference type="GO" id="GO:0009279">
    <property type="term" value="C:cell outer membrane"/>
    <property type="evidence" value="ECO:0007669"/>
    <property type="project" value="UniProtKB-SubCell"/>
</dbReference>
<evidence type="ECO:0000256" key="2">
    <source>
        <dbReference type="ARBA" id="ARBA00009810"/>
    </source>
</evidence>
<keyword evidence="7 17" id="KW-0732">Signal</keyword>
<feature type="short sequence motif" description="TonB C-terminal box" evidence="15">
    <location>
        <begin position="714"/>
        <end position="731"/>
    </location>
</feature>
<dbReference type="AlphaFoldDB" id="A0AA95G951"/>
<evidence type="ECO:0000259" key="18">
    <source>
        <dbReference type="Pfam" id="PF00593"/>
    </source>
</evidence>
<dbReference type="InterPro" id="IPR039426">
    <property type="entry name" value="TonB-dep_rcpt-like"/>
</dbReference>
<evidence type="ECO:0000256" key="16">
    <source>
        <dbReference type="RuleBase" id="RU003357"/>
    </source>
</evidence>
<evidence type="ECO:0000256" key="6">
    <source>
        <dbReference type="ARBA" id="ARBA00022692"/>
    </source>
</evidence>
<evidence type="ECO:0000256" key="7">
    <source>
        <dbReference type="ARBA" id="ARBA00022729"/>
    </source>
</evidence>
<dbReference type="Gene3D" id="2.170.130.10">
    <property type="entry name" value="TonB-dependent receptor, plug domain"/>
    <property type="match status" value="1"/>
</dbReference>
<evidence type="ECO:0000313" key="21">
    <source>
        <dbReference type="Proteomes" id="UP001177597"/>
    </source>
</evidence>
<comment type="subcellular location">
    <subcellularLocation>
        <location evidence="1 14">Cell outer membrane</location>
        <topology evidence="1 14">Multi-pass membrane protein</topology>
    </subcellularLocation>
</comment>
<dbReference type="PROSITE" id="PS52016">
    <property type="entry name" value="TONB_DEPENDENT_REC_3"/>
    <property type="match status" value="1"/>
</dbReference>
<dbReference type="InterPro" id="IPR036942">
    <property type="entry name" value="Beta-barrel_TonB_sf"/>
</dbReference>
<reference evidence="20" key="1">
    <citation type="submission" date="2023-04" db="EMBL/GenBank/DDBJ databases">
        <title>Genome dynamics across the evolutionary transition to endosymbiosis.</title>
        <authorList>
            <person name="Siozios S."/>
            <person name="Nadal-Jimenez P."/>
            <person name="Azagi T."/>
            <person name="Sprong H."/>
            <person name="Frost C.L."/>
            <person name="Parratt S.R."/>
            <person name="Taylor G."/>
            <person name="Brettell L."/>
            <person name="Lew K.C."/>
            <person name="Croft L."/>
            <person name="King K.C."/>
            <person name="Brockhurst M.A."/>
            <person name="Hypsa V."/>
            <person name="Novakova E."/>
            <person name="Darby A.C."/>
            <person name="Hurst G.D.D."/>
        </authorList>
    </citation>
    <scope>NUCLEOTIDE SEQUENCE</scope>
    <source>
        <strain evidence="20">AIh</strain>
    </source>
</reference>
<comment type="similarity">
    <text evidence="2 14 16">Belongs to the TonB-dependent receptor family.</text>
</comment>
<evidence type="ECO:0000256" key="14">
    <source>
        <dbReference type="PROSITE-ProRule" id="PRU01360"/>
    </source>
</evidence>
<dbReference type="PANTHER" id="PTHR32552">
    <property type="entry name" value="FERRICHROME IRON RECEPTOR-RELATED"/>
    <property type="match status" value="1"/>
</dbReference>
<evidence type="ECO:0000259" key="19">
    <source>
        <dbReference type="Pfam" id="PF07715"/>
    </source>
</evidence>
<evidence type="ECO:0000256" key="9">
    <source>
        <dbReference type="ARBA" id="ARBA00023065"/>
    </source>
</evidence>
<evidence type="ECO:0000256" key="11">
    <source>
        <dbReference type="ARBA" id="ARBA00023136"/>
    </source>
</evidence>
<feature type="domain" description="TonB-dependent receptor plug" evidence="19">
    <location>
        <begin position="81"/>
        <end position="178"/>
    </location>
</feature>
<keyword evidence="12 20" id="KW-0675">Receptor</keyword>